<sequence length="106" mass="12511">MSKQAIHLRRRRFIVNHHFIIFPRRQPGDGGFSLCIKGNSLGFTPIFGFDNRINTAQWDVIDRLEHTLDFQFTAKRAAHFSGIVIIIFADRRTRATHFEFFVHRKK</sequence>
<dbReference type="AlphaFoldDB" id="A0A1Y6IZF6"/>
<protein>
    <submittedName>
        <fullName evidence="1">Uncharacterized protein</fullName>
    </submittedName>
</protein>
<reference evidence="1 2" key="1">
    <citation type="submission" date="2017-05" db="EMBL/GenBank/DDBJ databases">
        <authorList>
            <person name="Song R."/>
            <person name="Chenine A.L."/>
            <person name="Ruprecht R.M."/>
        </authorList>
    </citation>
    <scope>NUCLEOTIDE SEQUENCE [LARGE SCALE GENOMIC DNA]</scope>
    <source>
        <strain evidence="1 2">CECT 7927</strain>
    </source>
</reference>
<evidence type="ECO:0000313" key="1">
    <source>
        <dbReference type="EMBL" id="SMS03037.1"/>
    </source>
</evidence>
<evidence type="ECO:0000313" key="2">
    <source>
        <dbReference type="Proteomes" id="UP000196125"/>
    </source>
</evidence>
<accession>A0A1Y6IZF6</accession>
<name>A0A1Y6IZF6_9VIBR</name>
<gene>
    <name evidence="1" type="ORF">VIM7927_04400</name>
</gene>
<proteinExistence type="predicted"/>
<dbReference type="EMBL" id="FXXI01000016">
    <property type="protein sequence ID" value="SMS03037.1"/>
    <property type="molecule type" value="Genomic_DNA"/>
</dbReference>
<dbReference type="Proteomes" id="UP000196125">
    <property type="component" value="Unassembled WGS sequence"/>
</dbReference>
<organism evidence="1 2">
    <name type="scientific">Vibrio mangrovi</name>
    <dbReference type="NCBI Taxonomy" id="474394"/>
    <lineage>
        <taxon>Bacteria</taxon>
        <taxon>Pseudomonadati</taxon>
        <taxon>Pseudomonadota</taxon>
        <taxon>Gammaproteobacteria</taxon>
        <taxon>Vibrionales</taxon>
        <taxon>Vibrionaceae</taxon>
        <taxon>Vibrio</taxon>
    </lineage>
</organism>